<organism evidence="2 3">
    <name type="scientific">Sphingomonas quercus</name>
    <dbReference type="NCBI Taxonomy" id="2842451"/>
    <lineage>
        <taxon>Bacteria</taxon>
        <taxon>Pseudomonadati</taxon>
        <taxon>Pseudomonadota</taxon>
        <taxon>Alphaproteobacteria</taxon>
        <taxon>Sphingomonadales</taxon>
        <taxon>Sphingomonadaceae</taxon>
        <taxon>Sphingomonas</taxon>
    </lineage>
</organism>
<dbReference type="PANTHER" id="PTHR46623">
    <property type="entry name" value="CARBOXYMETHYLENEBUTENOLIDASE-RELATED"/>
    <property type="match status" value="1"/>
</dbReference>
<protein>
    <submittedName>
        <fullName evidence="2">Dienelactone hydrolase family protein</fullName>
    </submittedName>
</protein>
<evidence type="ECO:0000313" key="3">
    <source>
        <dbReference type="Proteomes" id="UP000776276"/>
    </source>
</evidence>
<sequence length="228" mass="24736">MFNLSIPTLDSKDSFGAYAAGPEDAPTIIVIQEIFGTNAGIRAKCDALAAQGWRAIAIDLFWRQVRGLELDPDVPEQFQQAIDYMNQYNLDDGVTDIEATIRFARGQGAPKVGVVGYCMGGGLAFLAATRTDTDASVGYYGGPIPSKLNEAHAIAKPVLLHFGENDHFIDADKRRAIHEALDANPHVTIHDYPGVDHGFATQFGKRRDEAAATLADSRTAAFFSEHLK</sequence>
<keyword evidence="3" id="KW-1185">Reference proteome</keyword>
<name>A0ABS6BGI2_9SPHN</name>
<accession>A0ABS6BGI2</accession>
<keyword evidence="2" id="KW-0378">Hydrolase</keyword>
<dbReference type="RefSeq" id="WP_216320255.1">
    <property type="nucleotide sequence ID" value="NZ_JAHKRT010000002.1"/>
</dbReference>
<dbReference type="PANTHER" id="PTHR46623:SF6">
    <property type="entry name" value="ALPHA_BETA-HYDROLASES SUPERFAMILY PROTEIN"/>
    <property type="match status" value="1"/>
</dbReference>
<proteinExistence type="predicted"/>
<dbReference type="GO" id="GO:0016787">
    <property type="term" value="F:hydrolase activity"/>
    <property type="evidence" value="ECO:0007669"/>
    <property type="project" value="UniProtKB-KW"/>
</dbReference>
<evidence type="ECO:0000313" key="2">
    <source>
        <dbReference type="EMBL" id="MBU3076931.1"/>
    </source>
</evidence>
<dbReference type="InterPro" id="IPR051049">
    <property type="entry name" value="Dienelactone_hydrolase-like"/>
</dbReference>
<feature type="domain" description="Dienelactone hydrolase" evidence="1">
    <location>
        <begin position="15"/>
        <end position="226"/>
    </location>
</feature>
<evidence type="ECO:0000259" key="1">
    <source>
        <dbReference type="Pfam" id="PF01738"/>
    </source>
</evidence>
<comment type="caution">
    <text evidence="2">The sequence shown here is derived from an EMBL/GenBank/DDBJ whole genome shotgun (WGS) entry which is preliminary data.</text>
</comment>
<dbReference type="Pfam" id="PF01738">
    <property type="entry name" value="DLH"/>
    <property type="match status" value="1"/>
</dbReference>
<dbReference type="Proteomes" id="UP000776276">
    <property type="component" value="Unassembled WGS sequence"/>
</dbReference>
<dbReference type="EMBL" id="JAHKRT010000002">
    <property type="protein sequence ID" value="MBU3076931.1"/>
    <property type="molecule type" value="Genomic_DNA"/>
</dbReference>
<reference evidence="2 3" key="1">
    <citation type="submission" date="2021-06" db="EMBL/GenBank/DDBJ databases">
        <title>Sphingomonas sp. XMGL2, whole genome shotgun sequencing project.</title>
        <authorList>
            <person name="Zhao G."/>
            <person name="Shen L."/>
        </authorList>
    </citation>
    <scope>NUCLEOTIDE SEQUENCE [LARGE SCALE GENOMIC DNA]</scope>
    <source>
        <strain evidence="2 3">XMGL2</strain>
    </source>
</reference>
<dbReference type="InterPro" id="IPR002925">
    <property type="entry name" value="Dienelactn_hydro"/>
</dbReference>
<gene>
    <name evidence="2" type="ORF">KOF26_03545</name>
</gene>